<dbReference type="OrthoDB" id="9814783at2"/>
<dbReference type="InterPro" id="IPR013078">
    <property type="entry name" value="His_Pase_superF_clade-1"/>
</dbReference>
<proteinExistence type="predicted"/>
<dbReference type="SMART" id="SM00855">
    <property type="entry name" value="PGAM"/>
    <property type="match status" value="1"/>
</dbReference>
<organism evidence="1 2">
    <name type="scientific">Massilia horti</name>
    <dbReference type="NCBI Taxonomy" id="2562153"/>
    <lineage>
        <taxon>Bacteria</taxon>
        <taxon>Pseudomonadati</taxon>
        <taxon>Pseudomonadota</taxon>
        <taxon>Betaproteobacteria</taxon>
        <taxon>Burkholderiales</taxon>
        <taxon>Oxalobacteraceae</taxon>
        <taxon>Telluria group</taxon>
        <taxon>Massilia</taxon>
    </lineage>
</organism>
<dbReference type="GO" id="GO:0005737">
    <property type="term" value="C:cytoplasm"/>
    <property type="evidence" value="ECO:0007669"/>
    <property type="project" value="InterPro"/>
</dbReference>
<dbReference type="Proteomes" id="UP000297258">
    <property type="component" value="Unassembled WGS sequence"/>
</dbReference>
<sequence length="152" mass="16763">MELIIWRHAEAEEGAPDLRRELTAAGRKQAAQVADWLNVRLPEHCRILCSPAVRAQQTLDALERDYEVDPAIGPGADPAAVLHAAGWPARHGSVLVVGHQPTLGRLAALLLSGRQQEWDIPRGALWWFDQPDPHLPYGPTLKAVVTPEMLLK</sequence>
<reference evidence="1 2" key="1">
    <citation type="submission" date="2019-03" db="EMBL/GenBank/DDBJ databases">
        <title>Draft genome of Massilia hortus sp. nov., a novel bacterial species of the Oxalobacteraceae family.</title>
        <authorList>
            <person name="Peta V."/>
            <person name="Raths R."/>
            <person name="Bucking H."/>
        </authorList>
    </citation>
    <scope>NUCLEOTIDE SEQUENCE [LARGE SCALE GENOMIC DNA]</scope>
    <source>
        <strain evidence="1 2">ONC3</strain>
    </source>
</reference>
<protein>
    <submittedName>
        <fullName evidence="1">Phosphohistidine phosphatase SixA</fullName>
    </submittedName>
</protein>
<evidence type="ECO:0000313" key="1">
    <source>
        <dbReference type="EMBL" id="TFW28680.1"/>
    </source>
</evidence>
<dbReference type="AlphaFoldDB" id="A0A4Y9SPR7"/>
<comment type="caution">
    <text evidence="1">The sequence shown here is derived from an EMBL/GenBank/DDBJ whole genome shotgun (WGS) entry which is preliminary data.</text>
</comment>
<dbReference type="InterPro" id="IPR004449">
    <property type="entry name" value="SixA"/>
</dbReference>
<dbReference type="GO" id="GO:0101006">
    <property type="term" value="F:protein histidine phosphatase activity"/>
    <property type="evidence" value="ECO:0007669"/>
    <property type="project" value="InterPro"/>
</dbReference>
<dbReference type="RefSeq" id="WP_135191567.1">
    <property type="nucleotide sequence ID" value="NZ_SPUM01000135.1"/>
</dbReference>
<evidence type="ECO:0000313" key="2">
    <source>
        <dbReference type="Proteomes" id="UP000297258"/>
    </source>
</evidence>
<accession>A0A4Y9SPR7</accession>
<dbReference type="SUPFAM" id="SSF53254">
    <property type="entry name" value="Phosphoglycerate mutase-like"/>
    <property type="match status" value="1"/>
</dbReference>
<dbReference type="Gene3D" id="3.40.50.1240">
    <property type="entry name" value="Phosphoglycerate mutase-like"/>
    <property type="match status" value="1"/>
</dbReference>
<gene>
    <name evidence="1" type="primary">sixA</name>
    <name evidence="1" type="ORF">E4O92_20755</name>
</gene>
<dbReference type="Pfam" id="PF00300">
    <property type="entry name" value="His_Phos_1"/>
    <property type="match status" value="1"/>
</dbReference>
<keyword evidence="2" id="KW-1185">Reference proteome</keyword>
<dbReference type="InterPro" id="IPR029033">
    <property type="entry name" value="His_PPase_superfam"/>
</dbReference>
<name>A0A4Y9SPR7_9BURK</name>
<dbReference type="NCBIfam" id="TIGR00249">
    <property type="entry name" value="sixA"/>
    <property type="match status" value="1"/>
</dbReference>
<dbReference type="CDD" id="cd07067">
    <property type="entry name" value="HP_PGM_like"/>
    <property type="match status" value="1"/>
</dbReference>
<dbReference type="EMBL" id="SPUM01000135">
    <property type="protein sequence ID" value="TFW28680.1"/>
    <property type="molecule type" value="Genomic_DNA"/>
</dbReference>